<dbReference type="AlphaFoldDB" id="A0A9X7PJL8"/>
<dbReference type="NCBIfam" id="TIGR04267">
    <property type="entry name" value="mod_HExxH"/>
    <property type="match status" value="1"/>
</dbReference>
<gene>
    <name evidence="1" type="ORF">B7P34_02075</name>
</gene>
<organism evidence="1 2">
    <name type="scientific">Streptosporangium nondiastaticum</name>
    <dbReference type="NCBI Taxonomy" id="35764"/>
    <lineage>
        <taxon>Bacteria</taxon>
        <taxon>Bacillati</taxon>
        <taxon>Actinomycetota</taxon>
        <taxon>Actinomycetes</taxon>
        <taxon>Streptosporangiales</taxon>
        <taxon>Streptosporangiaceae</taxon>
        <taxon>Streptosporangium</taxon>
    </lineage>
</organism>
<dbReference type="RefSeq" id="WP_106674021.1">
    <property type="nucleotide sequence ID" value="NZ_PXWG01000002.1"/>
</dbReference>
<reference evidence="1 2" key="1">
    <citation type="submission" date="2018-03" db="EMBL/GenBank/DDBJ databases">
        <title>Chitinolytic properties of Streptosporangium nondiastaticum TBG75A20.</title>
        <authorList>
            <person name="Gayathri V."/>
            <person name="Shiburaj S."/>
        </authorList>
    </citation>
    <scope>NUCLEOTIDE SEQUENCE [LARGE SCALE GENOMIC DNA]</scope>
    <source>
        <strain evidence="1 2">TBG75A20</strain>
    </source>
</reference>
<protein>
    <submittedName>
        <fullName evidence="1">HEXXH motif domain-containing protein</fullName>
    </submittedName>
</protein>
<dbReference type="OrthoDB" id="796761at2"/>
<evidence type="ECO:0000313" key="2">
    <source>
        <dbReference type="Proteomes" id="UP000242427"/>
    </source>
</evidence>
<proteinExistence type="predicted"/>
<comment type="caution">
    <text evidence="1">The sequence shown here is derived from an EMBL/GenBank/DDBJ whole genome shotgun (WGS) entry which is preliminary data.</text>
</comment>
<dbReference type="Proteomes" id="UP000242427">
    <property type="component" value="Unassembled WGS sequence"/>
</dbReference>
<dbReference type="EMBL" id="PXWG01000002">
    <property type="protein sequence ID" value="PSJ30370.1"/>
    <property type="molecule type" value="Genomic_DNA"/>
</dbReference>
<sequence>MTPLPHRFPGALFDAVASGGGGAEALGLLARAEHTRRLAAVYAVTDAARGAGGAVAREAERAWELLVEARRAAPGATDAVLTHPSAGPALLGLLTRLARPSEDAPPVHWFTALAAAAAVRAALPARVRWPVAGPRVALPSLGRAHFPAVRPGDHAELRVDAGGRATISVRGAHAAADAVAVPRSPYATGDRWQGAHLLTTLETGAALLLDFLDPPSFPRAASRPDDLGPGETRRWALEARRACRMLRTGHPEVYEELAAGPWLLVPLSGTGRGVVSGSSAETFGCIALSPPPATAVFAVTLAHEIQHNKFAAMLHLFDLFEAGDEALYYAPWRPDPRPLLGLFHGAYAHLGVAQFWGRRAGTEPDPALRAAAQTHFARWRSAARDATLDVLGSGRLTPLGERFAGRMLETLDALCRTPVPASALHHAESAARAHRTAWRNAAGKPRTLPV</sequence>
<dbReference type="InterPro" id="IPR026337">
    <property type="entry name" value="AKG_HExxH"/>
</dbReference>
<evidence type="ECO:0000313" key="1">
    <source>
        <dbReference type="EMBL" id="PSJ30370.1"/>
    </source>
</evidence>
<keyword evidence="2" id="KW-1185">Reference proteome</keyword>
<accession>A0A9X7PJL8</accession>
<name>A0A9X7PJL8_9ACTN</name>